<dbReference type="OrthoDB" id="9771846at2"/>
<dbReference type="STRING" id="1123243.SAMN02745190_00905"/>
<sequence length="93" mass="11294">MNNLKKEEARCRKSIKTNWRGFVKLRHLIDLYSFAPTQEWEPVTPQGNEVFHAVRYGRPDLVMWWNPEYKQIEMNSMGRCLWFLFCHCNDLPF</sequence>
<gene>
    <name evidence="1" type="ORF">SAMN02745190_00905</name>
</gene>
<dbReference type="RefSeq" id="WP_072934984.1">
    <property type="nucleotide sequence ID" value="NZ_FQUG01000003.1"/>
</dbReference>
<name>A0A1M4V732_9FIRM</name>
<evidence type="ECO:0000313" key="2">
    <source>
        <dbReference type="Proteomes" id="UP000184404"/>
    </source>
</evidence>
<organism evidence="1 2">
    <name type="scientific">Schwartzia succinivorans DSM 10502</name>
    <dbReference type="NCBI Taxonomy" id="1123243"/>
    <lineage>
        <taxon>Bacteria</taxon>
        <taxon>Bacillati</taxon>
        <taxon>Bacillota</taxon>
        <taxon>Negativicutes</taxon>
        <taxon>Selenomonadales</taxon>
        <taxon>Selenomonadaceae</taxon>
        <taxon>Schwartzia</taxon>
    </lineage>
</organism>
<keyword evidence="2" id="KW-1185">Reference proteome</keyword>
<dbReference type="AlphaFoldDB" id="A0A1M4V732"/>
<protein>
    <submittedName>
        <fullName evidence="1">Uncharacterized protein</fullName>
    </submittedName>
</protein>
<evidence type="ECO:0000313" key="1">
    <source>
        <dbReference type="EMBL" id="SHE64775.1"/>
    </source>
</evidence>
<reference evidence="1 2" key="1">
    <citation type="submission" date="2016-11" db="EMBL/GenBank/DDBJ databases">
        <authorList>
            <person name="Jaros S."/>
            <person name="Januszkiewicz K."/>
            <person name="Wedrychowicz H."/>
        </authorList>
    </citation>
    <scope>NUCLEOTIDE SEQUENCE [LARGE SCALE GENOMIC DNA]</scope>
    <source>
        <strain evidence="1 2">DSM 10502</strain>
    </source>
</reference>
<dbReference type="EMBL" id="FQUG01000003">
    <property type="protein sequence ID" value="SHE64775.1"/>
    <property type="molecule type" value="Genomic_DNA"/>
</dbReference>
<accession>A0A1M4V732</accession>
<proteinExistence type="predicted"/>
<dbReference type="Proteomes" id="UP000184404">
    <property type="component" value="Unassembled WGS sequence"/>
</dbReference>